<dbReference type="PANTHER" id="PTHR21224">
    <property type="entry name" value="INTEGRATOR COMPLEX SUBUNIT 1"/>
    <property type="match status" value="1"/>
</dbReference>
<organism evidence="6 7">
    <name type="scientific">Cnephaeus nilssonii</name>
    <name type="common">Northern bat</name>
    <name type="synonym">Eptesicus nilssonii</name>
    <dbReference type="NCBI Taxonomy" id="3371016"/>
    <lineage>
        <taxon>Eukaryota</taxon>
        <taxon>Metazoa</taxon>
        <taxon>Chordata</taxon>
        <taxon>Craniata</taxon>
        <taxon>Vertebrata</taxon>
        <taxon>Euteleostomi</taxon>
        <taxon>Mammalia</taxon>
        <taxon>Eutheria</taxon>
        <taxon>Laurasiatheria</taxon>
        <taxon>Chiroptera</taxon>
        <taxon>Yangochiroptera</taxon>
        <taxon>Vespertilionidae</taxon>
        <taxon>Cnephaeus</taxon>
    </lineage>
</organism>
<feature type="compositionally biased region" description="Low complexity" evidence="1">
    <location>
        <begin position="36"/>
        <end position="54"/>
    </location>
</feature>
<dbReference type="Pfam" id="PF22928">
    <property type="entry name" value="INTS1_R4"/>
    <property type="match status" value="1"/>
</dbReference>
<dbReference type="InterPro" id="IPR053964">
    <property type="entry name" value="INT1_R3"/>
</dbReference>
<dbReference type="Pfam" id="PF22927">
    <property type="entry name" value="INT1_R3"/>
    <property type="match status" value="1"/>
</dbReference>
<feature type="domain" description="Integrator complex subunit 1 INTS2-binding" evidence="5">
    <location>
        <begin position="1135"/>
        <end position="1415"/>
    </location>
</feature>
<evidence type="ECO:0000313" key="6">
    <source>
        <dbReference type="EMBL" id="KAK1343633.1"/>
    </source>
</evidence>
<dbReference type="GO" id="GO:0032039">
    <property type="term" value="C:integrator complex"/>
    <property type="evidence" value="ECO:0007669"/>
    <property type="project" value="InterPro"/>
</dbReference>
<dbReference type="Pfam" id="PF12432">
    <property type="entry name" value="INTS1_RP2B-bd"/>
    <property type="match status" value="1"/>
</dbReference>
<feature type="compositionally biased region" description="Pro residues" evidence="1">
    <location>
        <begin position="933"/>
        <end position="947"/>
    </location>
</feature>
<evidence type="ECO:0000259" key="4">
    <source>
        <dbReference type="Pfam" id="PF22928"/>
    </source>
</evidence>
<evidence type="ECO:0008006" key="8">
    <source>
        <dbReference type="Google" id="ProtNLM"/>
    </source>
</evidence>
<accession>A0AA40LTQ7</accession>
<evidence type="ECO:0000259" key="5">
    <source>
        <dbReference type="Pfam" id="PF22929"/>
    </source>
</evidence>
<sequence>MNRAKAPAVRRPSAAAKTSGHPPPGDFIALGSKGQASDSKAASALLKPAPSGLPSERKRDAAAAALAGASALPGLAKRPKLPATPPLSALGRLAEAAVAEKRAISPSIKEPSVVPIEVPPPALLDEIEAAELEGNDDRIEGVLCGAVKQLKVTRAKPDSTLYLSLMYLAKIKPNIFATEGVIEPPAAGASINFKAKGNSLVSVLACSLLMAAYEEDENWPEIFVKVYIEDSLGERIWVDSPHCKAFVDNIQTAFNTRVPPRSMLLQGEAGRSGGDLSAGSSPHPSLTEEEDSQTELLIAEEKLSPEQEGQLMPRYEDLTESVEEYVLDMLRDQLNRRQPIDNVSRNLLRLLTSTCGYKEVRLMTVQKLEMWLQNPKLTRPAQDLLMSVCMNCSTHGAEDMDVISHLIKIRLKPKVLLNHYMLCIRELLNAHKDNLGTTIKFVIFNELSNARNPNNMQILYTVLQHSAELAPKFLAMVFQDLLTNKDDYLRASRALLREIVKQTKHEINFQAFCLGLMQERKEPQYLDMEFKVGAPARGPPLTLAASRAICTTQPHSAHVCSGQSQGAAGLHPVRTREGLARARRPAQRPVCEAWVRPRCKPLCWVCLQERFVVHITDVLAVSMMLGITAQVKEAGIAWDKGEKKNLEVLRSFQNQIAAIQRDAVWWLHTVVPSISKMAPKDYVHCLHKVLFTEQPETYYKWDNWPPESDRNFFLRLCSEVPILEDTLMRILVIGLSRELPLGPADAMELADHLVKRAAAVQADDVEVLKVERVQLLDAVLNLCTYHHPENIQLPPGYQPPNLAISTLYWKAWPLLLVVAAFNPENIGLAAWEEYPTLKMLMEMVMTNNYSYPPCTLTDEETRTEMLSRELQTSQREKQEILAFEGHLAAASTKQTITESSSLLLSQLTSLDPQYELRGAQPSPGAPAEAAPSHPGPSEKPQPVPPSRAPAVSEPEPRLPTQHHPEAGECGAGRAAAPQPRVSPCQAGPHRTACTAAGTDLWRGRGQGGGGDEDGRNLKELRLALQASSQSMPWLADLVQASEGSLDVLPVQCLCEFLLHDAADDAASGEEEEEGGSKEQKAKKRQRQQKQQQLLGRLQDLLLGPKADEQTTCEVLDYFLRRLGSSQVASRVLAMKGYQWLLRDLPRLPLFHSVRASTALALQQAVHMETDPQTVSAYLVYLSQHTPVEEQGQHSDLALDVARLIVERSTIMSHLFSKRSCSAESDAVLAALLSIFSRYVRRMRKSKEGEEVYSWSESQDQVFLRWSSGETATMHILVVHAMVILLTLGPPRAGDDEFQALLDIWFPEKKPLPTAFLVDTSEEALLLPDWLKLRMIRSEVPRLVDAALQDLEPQQLLLFVQSFGIPVSSMSKLLQHLDQAVAHDPQTLEQNIMDKNYMAHLVEVQHERGASGGQTFHSLLTASLPPRRDSAEAPKPRSSPEPPRGQGRVRAVTLVRVLGPEDDLASMFLQVFPLSPGSRWQISSARPVALALQQALGQDLARVRQGSPEGTGVAVRLLQAMASLLNSPHGGALAVSMQRNHFLACPLLRLLSQYQPGRLSSVAVCCVVPQRCVPQDAGFSSLLLKVLTQMLQWLDSPGVEAGPLQAQLKLFATQYSAQRRISDVRSGFLHLAEALAFRGDMEVISSTVRALVATLRAGEKCGVEPELIGKVLRGLIEVRSPHLEELLTALFSAASALPASRSVAVVSSLLLQEEEPPAAGQQDAAGSSPPSLQPGGRAAGALLGALVDWLETLDPEVIGSCPDLQQRLLFSRSKVGCAARTGTGALASGHCLLGYFGALLPAESGAQFSSTFPPHITPAGQIWLLGTQLGGGKGQPGPQVPSFRPYLLALLTHQSNWSTLHQCIRVLLGKNREHRFDPSASLDFLWACIHVPRIWQGRDQRTPQAGHGKRREELALQVQAPELLGLVELILAEAETRSQDGDLLQARLPLLLSCCRGDDDSIRKVTAHLTGCIQQWGDSLPGQRCQDLLVQLYLQRPELRVHAPEALLRSMGATASSICKLDVLTHRFITLLADTSDSRAAESRVADANMACRKLAVAHPLLLLRHLPMIAALLHGRTHLNFQEFRQQNHLTFFLHVLGVLELLQPQVFQSEHQGALWDCLRSFIRLLLNYRKSSRHLAPFLNKFVQFTHKYITCNAPAAAAFLQKHADALHDLSFDSSDLVMLKSLLAGLSLPSRDGRADHGLDEEGEDESSAGSLPLVSVSLFTPLTAAEMAPYTKRLSRGQTVEDLLEVLGDIDEMSRRRPEILGFFSVSEPGLPGADLLPPRRLLLGCRRLVLCPLPEAGMERPTWALAGKPSGTNLQRLMSSEEESCRSLAFSLALRSIQNNPSIAADFLPTFMYCLGSRDFEVAQTALRNLPEYTLLCQEHAAMLLHRAFLVGMYGQVDTSAQISEALRILHMEAVM</sequence>
<dbReference type="PANTHER" id="PTHR21224:SF1">
    <property type="entry name" value="INTEGRATOR COMPLEX SUBUNIT 1"/>
    <property type="match status" value="1"/>
</dbReference>
<feature type="region of interest" description="Disordered" evidence="1">
    <location>
        <begin position="1"/>
        <end position="60"/>
    </location>
</feature>
<dbReference type="EMBL" id="JAULJE010000005">
    <property type="protein sequence ID" value="KAK1343633.1"/>
    <property type="molecule type" value="Genomic_DNA"/>
</dbReference>
<keyword evidence="7" id="KW-1185">Reference proteome</keyword>
<dbReference type="InterPro" id="IPR016024">
    <property type="entry name" value="ARM-type_fold"/>
</dbReference>
<comment type="caution">
    <text evidence="6">The sequence shown here is derived from an EMBL/GenBank/DDBJ whole genome shotgun (WGS) entry which is preliminary data.</text>
</comment>
<feature type="region of interest" description="Disordered" evidence="1">
    <location>
        <begin position="1065"/>
        <end position="1089"/>
    </location>
</feature>
<feature type="domain" description="Integrator complex subunit 1 R4" evidence="4">
    <location>
        <begin position="2318"/>
        <end position="2384"/>
    </location>
</feature>
<dbReference type="Pfam" id="PF22929">
    <property type="entry name" value="INTS1_INTS2-bd"/>
    <property type="match status" value="1"/>
</dbReference>
<protein>
    <recommendedName>
        <fullName evidence="8">Integrator complex subunit 1</fullName>
    </recommendedName>
</protein>
<dbReference type="InterPro" id="IPR053965">
    <property type="entry name" value="INTS1_R4"/>
</dbReference>
<feature type="region of interest" description="Disordered" evidence="1">
    <location>
        <begin position="915"/>
        <end position="983"/>
    </location>
</feature>
<proteinExistence type="predicted"/>
<evidence type="ECO:0000259" key="3">
    <source>
        <dbReference type="Pfam" id="PF22927"/>
    </source>
</evidence>
<dbReference type="InterPro" id="IPR053966">
    <property type="entry name" value="INTS1_INTS2-bd"/>
</dbReference>
<reference evidence="6" key="1">
    <citation type="submission" date="2023-06" db="EMBL/GenBank/DDBJ databases">
        <title>Reference genome for the Northern bat (Eptesicus nilssonii), a most northern bat species.</title>
        <authorList>
            <person name="Laine V.N."/>
            <person name="Pulliainen A.T."/>
            <person name="Lilley T.M."/>
        </authorList>
    </citation>
    <scope>NUCLEOTIDE SEQUENCE</scope>
    <source>
        <strain evidence="6">BLF_Eptnil</strain>
        <tissue evidence="6">Kidney</tissue>
    </source>
</reference>
<evidence type="ECO:0000256" key="1">
    <source>
        <dbReference type="SAM" id="MobiDB-lite"/>
    </source>
</evidence>
<feature type="compositionally biased region" description="Basic and acidic residues" evidence="1">
    <location>
        <begin position="1425"/>
        <end position="1434"/>
    </location>
</feature>
<dbReference type="GO" id="GO:0034474">
    <property type="term" value="P:U2 snRNA 3'-end processing"/>
    <property type="evidence" value="ECO:0007669"/>
    <property type="project" value="InterPro"/>
</dbReference>
<evidence type="ECO:0000313" key="7">
    <source>
        <dbReference type="Proteomes" id="UP001177744"/>
    </source>
</evidence>
<feature type="compositionally biased region" description="Low complexity" evidence="1">
    <location>
        <begin position="918"/>
        <end position="932"/>
    </location>
</feature>
<dbReference type="InterPro" id="IPR022145">
    <property type="entry name" value="INTS1_RPB2-bd"/>
</dbReference>
<feature type="region of interest" description="Disordered" evidence="1">
    <location>
        <begin position="265"/>
        <end position="294"/>
    </location>
</feature>
<dbReference type="SUPFAM" id="SSF48371">
    <property type="entry name" value="ARM repeat"/>
    <property type="match status" value="1"/>
</dbReference>
<feature type="domain" description="Integrator complex subunit 1 RPB2-binding" evidence="2">
    <location>
        <begin position="320"/>
        <end position="475"/>
    </location>
</feature>
<feature type="domain" description="Integrator complex subunit 1 R3" evidence="3">
    <location>
        <begin position="2020"/>
        <end position="2176"/>
    </location>
</feature>
<evidence type="ECO:0000259" key="2">
    <source>
        <dbReference type="Pfam" id="PF12432"/>
    </source>
</evidence>
<feature type="compositionally biased region" description="Low complexity" evidence="1">
    <location>
        <begin position="967"/>
        <end position="976"/>
    </location>
</feature>
<gene>
    <name evidence="6" type="ORF">QTO34_016413</name>
</gene>
<name>A0AA40LTQ7_CNENI</name>
<dbReference type="InterPro" id="IPR038902">
    <property type="entry name" value="INTS1"/>
</dbReference>
<dbReference type="Proteomes" id="UP001177744">
    <property type="component" value="Unassembled WGS sequence"/>
</dbReference>
<feature type="region of interest" description="Disordered" evidence="1">
    <location>
        <begin position="1424"/>
        <end position="1447"/>
    </location>
</feature>